<evidence type="ECO:0000256" key="12">
    <source>
        <dbReference type="ARBA" id="ARBA00022777"/>
    </source>
</evidence>
<dbReference type="Pfam" id="PF23598">
    <property type="entry name" value="LRR_14"/>
    <property type="match status" value="1"/>
</dbReference>
<comment type="catalytic activity">
    <reaction evidence="19">
        <text>L-seryl-[protein] + ATP = O-phospho-L-seryl-[protein] + ADP + H(+)</text>
        <dbReference type="Rhea" id="RHEA:17989"/>
        <dbReference type="Rhea" id="RHEA-COMP:9863"/>
        <dbReference type="Rhea" id="RHEA-COMP:11604"/>
        <dbReference type="ChEBI" id="CHEBI:15378"/>
        <dbReference type="ChEBI" id="CHEBI:29999"/>
        <dbReference type="ChEBI" id="CHEBI:30616"/>
        <dbReference type="ChEBI" id="CHEBI:83421"/>
        <dbReference type="ChEBI" id="CHEBI:456216"/>
        <dbReference type="EC" id="2.7.11.1"/>
    </reaction>
</comment>
<keyword evidence="12" id="KW-0418">Kinase</keyword>
<dbReference type="PANTHER" id="PTHR48053:SF126">
    <property type="entry name" value="MDIS1-INTERACTING RECEPTOR LIKE KINASE 2-LIKE ISOFORM X1"/>
    <property type="match status" value="1"/>
</dbReference>
<dbReference type="FunFam" id="3.30.200.20:FF:000309">
    <property type="entry name" value="Leucine-rich repeat receptor protein kinase MSP1"/>
    <property type="match status" value="1"/>
</dbReference>
<dbReference type="InterPro" id="IPR017441">
    <property type="entry name" value="Protein_kinase_ATP_BS"/>
</dbReference>
<dbReference type="GO" id="GO:0005524">
    <property type="term" value="F:ATP binding"/>
    <property type="evidence" value="ECO:0007669"/>
    <property type="project" value="UniProtKB-UniRule"/>
</dbReference>
<feature type="domain" description="Protein kinase" evidence="22">
    <location>
        <begin position="565"/>
        <end position="840"/>
    </location>
</feature>
<dbReference type="PROSITE" id="PS51450">
    <property type="entry name" value="LRR"/>
    <property type="match status" value="1"/>
</dbReference>
<keyword evidence="11 20" id="KW-0547">Nucleotide-binding</keyword>
<evidence type="ECO:0000256" key="3">
    <source>
        <dbReference type="ARBA" id="ARBA00012513"/>
    </source>
</evidence>
<evidence type="ECO:0000256" key="19">
    <source>
        <dbReference type="ARBA" id="ARBA00048679"/>
    </source>
</evidence>
<feature type="binding site" evidence="20">
    <location>
        <position position="593"/>
    </location>
    <ligand>
        <name>ATP</name>
        <dbReference type="ChEBI" id="CHEBI:30616"/>
    </ligand>
</feature>
<dbReference type="InterPro" id="IPR011009">
    <property type="entry name" value="Kinase-like_dom_sf"/>
</dbReference>
<name>A0A5C7J1F6_GOSDA</name>
<dbReference type="FunFam" id="1.10.510.10:FF:000445">
    <property type="entry name" value="MDIS1-interacting receptor like kinase 2"/>
    <property type="match status" value="1"/>
</dbReference>
<keyword evidence="8" id="KW-0812">Transmembrane</keyword>
<dbReference type="FunFam" id="3.80.10.10:FF:000400">
    <property type="entry name" value="Nuclear pore complex protein NUP107"/>
    <property type="match status" value="1"/>
</dbReference>
<dbReference type="PROSITE" id="PS00107">
    <property type="entry name" value="PROTEIN_KINASE_ATP"/>
    <property type="match status" value="1"/>
</dbReference>
<evidence type="ECO:0000256" key="14">
    <source>
        <dbReference type="ARBA" id="ARBA00022989"/>
    </source>
</evidence>
<dbReference type="GO" id="GO:0005886">
    <property type="term" value="C:plasma membrane"/>
    <property type="evidence" value="ECO:0007669"/>
    <property type="project" value="UniProtKB-SubCell"/>
</dbReference>
<comment type="subcellular location">
    <subcellularLocation>
        <location evidence="1">Cell membrane</location>
    </subcellularLocation>
    <subcellularLocation>
        <location evidence="2">Membrane</location>
        <topology evidence="2">Single-pass type I membrane protein</topology>
    </subcellularLocation>
</comment>
<dbReference type="SMART" id="SM00369">
    <property type="entry name" value="LRR_TYP"/>
    <property type="match status" value="6"/>
</dbReference>
<feature type="chain" id="PRO_5023038671" description="non-specific serine/threonine protein kinase" evidence="21">
    <location>
        <begin position="29"/>
        <end position="868"/>
    </location>
</feature>
<evidence type="ECO:0000256" key="1">
    <source>
        <dbReference type="ARBA" id="ARBA00004236"/>
    </source>
</evidence>
<dbReference type="SMART" id="SM00365">
    <property type="entry name" value="LRR_SD22"/>
    <property type="match status" value="6"/>
</dbReference>
<feature type="signal peptide" evidence="21">
    <location>
        <begin position="1"/>
        <end position="28"/>
    </location>
</feature>
<dbReference type="InterPro" id="IPR051716">
    <property type="entry name" value="Plant_RL_S/T_kinase"/>
</dbReference>
<dbReference type="Gene3D" id="1.10.510.10">
    <property type="entry name" value="Transferase(Phosphotransferase) domain 1"/>
    <property type="match status" value="1"/>
</dbReference>
<comment type="catalytic activity">
    <reaction evidence="18">
        <text>L-threonyl-[protein] + ATP = O-phospho-L-threonyl-[protein] + ADP + H(+)</text>
        <dbReference type="Rhea" id="RHEA:46608"/>
        <dbReference type="Rhea" id="RHEA-COMP:11060"/>
        <dbReference type="Rhea" id="RHEA-COMP:11605"/>
        <dbReference type="ChEBI" id="CHEBI:15378"/>
        <dbReference type="ChEBI" id="CHEBI:30013"/>
        <dbReference type="ChEBI" id="CHEBI:30616"/>
        <dbReference type="ChEBI" id="CHEBI:61977"/>
        <dbReference type="ChEBI" id="CHEBI:456216"/>
        <dbReference type="EC" id="2.7.11.1"/>
    </reaction>
</comment>
<dbReference type="EMBL" id="ML701029">
    <property type="protein sequence ID" value="TXG74602.1"/>
    <property type="molecule type" value="Genomic_DNA"/>
</dbReference>
<dbReference type="Pfam" id="PF13855">
    <property type="entry name" value="LRR_8"/>
    <property type="match status" value="1"/>
</dbReference>
<dbReference type="Proteomes" id="UP000323506">
    <property type="component" value="Unassembled WGS sequence"/>
</dbReference>
<dbReference type="SUPFAM" id="SSF56112">
    <property type="entry name" value="Protein kinase-like (PK-like)"/>
    <property type="match status" value="1"/>
</dbReference>
<dbReference type="InterPro" id="IPR032675">
    <property type="entry name" value="LRR_dom_sf"/>
</dbReference>
<keyword evidence="14" id="KW-1133">Transmembrane helix</keyword>
<evidence type="ECO:0000313" key="23">
    <source>
        <dbReference type="EMBL" id="TXG74602.1"/>
    </source>
</evidence>
<evidence type="ECO:0000256" key="6">
    <source>
        <dbReference type="ARBA" id="ARBA00022614"/>
    </source>
</evidence>
<evidence type="ECO:0000256" key="13">
    <source>
        <dbReference type="ARBA" id="ARBA00022840"/>
    </source>
</evidence>
<dbReference type="GO" id="GO:0009653">
    <property type="term" value="P:anatomical structure morphogenesis"/>
    <property type="evidence" value="ECO:0007669"/>
    <property type="project" value="UniProtKB-ARBA"/>
</dbReference>
<keyword evidence="15" id="KW-0472">Membrane</keyword>
<sequence>MASSLTISVILGVLWAAILLSFATTVTAAYPSPLESEAIALLESRWWSNHSSNTSQRCQWPGITCNTAESITKINLSDAPNIEVGDRFGKLNFSSFPNLVLLDLSDHQIRGKIPHQIGDLSALKYLDLSSCGLSGELPPSLGKLTQLEFLDISYNDNINGSIPPQLGNLENLVTLNLSHCGIVGPIPSALGQLTSLQSLILSWNRINGSIPLEIGYLRNLTDLSLSSNGIVGPIPSALVQLTSLQSLSLSGNQINGSIPLEIGYLRNLTFLGLYNNRLVDSIPITLYQLTNLEILYLHNNQLQGSIPSCVGSLSKMQALALGSNLLKGPIPQEICNLANLTLLYLSESKLTGSIPSCVGSLSKMLYLSLGSNLLKGPIPQEICNLANLTFLDLSQNKLTGSIPSCIGSLSKMLDLSLGSNLLKGSIPKEIGKLFDLSNLNLSFNQLSGPIPILSATHLYIVDAGNGCEKIFPDPFEGNSDLSPYMCPTPVTEKANSSRIPYYIKIFLPIAILFTFSILGCLLCSRFKLKNNHVSVQPTKNGDLCSIWDYDGKIAYEDIVAATEDFDFRYCIGVGGYGSVYKAKLPSGKVVALKKLHHLEAENPTFDKSFRNEIKFLSEIRHRNIVKLHGFCLHRRSMFLIYEYMEKGSLFCNLRDEVNAVEMDWTKRVEIIKGIAHALSYLHHDCCPPIVHRDISSNNVLLNSSFEAFVADFGTARMLDLDSSYQTIIVGTCGYVAPELAYTMIVTEKCDVYSFGVVALEILMGKHPEEMLSWLSSPTSLVNMKLIDVLDNRLPLPTSQLVTQNLVHVATLAFACLNPQPKSRPTMKEVCEEFLSRHTSLGIPLRMISLLQLMNREMHIGGKTKTCGV</sequence>
<dbReference type="EC" id="2.7.11.1" evidence="3"/>
<keyword evidence="16" id="KW-0675">Receptor</keyword>
<protein>
    <recommendedName>
        <fullName evidence="3">non-specific serine/threonine protein kinase</fullName>
        <ecNumber evidence="3">2.7.11.1</ecNumber>
    </recommendedName>
</protein>
<dbReference type="GO" id="GO:0004674">
    <property type="term" value="F:protein serine/threonine kinase activity"/>
    <property type="evidence" value="ECO:0007669"/>
    <property type="project" value="UniProtKB-KW"/>
</dbReference>
<reference evidence="23 24" key="1">
    <citation type="submission" date="2019-06" db="EMBL/GenBank/DDBJ databases">
        <title>WGS assembly of Gossypium darwinii.</title>
        <authorList>
            <person name="Chen Z.J."/>
            <person name="Sreedasyam A."/>
            <person name="Ando A."/>
            <person name="Song Q."/>
            <person name="De L."/>
            <person name="Hulse-Kemp A."/>
            <person name="Ding M."/>
            <person name="Ye W."/>
            <person name="Kirkbride R."/>
            <person name="Jenkins J."/>
            <person name="Plott C."/>
            <person name="Lovell J."/>
            <person name="Lin Y.-M."/>
            <person name="Vaughn R."/>
            <person name="Liu B."/>
            <person name="Li W."/>
            <person name="Simpson S."/>
            <person name="Scheffler B."/>
            <person name="Saski C."/>
            <person name="Grover C."/>
            <person name="Hu G."/>
            <person name="Conover J."/>
            <person name="Carlson J."/>
            <person name="Shu S."/>
            <person name="Boston L."/>
            <person name="Williams M."/>
            <person name="Peterson D."/>
            <person name="Mcgee K."/>
            <person name="Jones D."/>
            <person name="Wendel J."/>
            <person name="Stelly D."/>
            <person name="Grimwood J."/>
            <person name="Schmutz J."/>
        </authorList>
    </citation>
    <scope>NUCLEOTIDE SEQUENCE [LARGE SCALE GENOMIC DNA]</scope>
    <source>
        <strain evidence="23">1808015.09</strain>
    </source>
</reference>
<keyword evidence="7" id="KW-0808">Transferase</keyword>
<evidence type="ECO:0000256" key="5">
    <source>
        <dbReference type="ARBA" id="ARBA00022553"/>
    </source>
</evidence>
<evidence type="ECO:0000256" key="11">
    <source>
        <dbReference type="ARBA" id="ARBA00022741"/>
    </source>
</evidence>
<evidence type="ECO:0000256" key="7">
    <source>
        <dbReference type="ARBA" id="ARBA00022679"/>
    </source>
</evidence>
<dbReference type="InterPro" id="IPR000719">
    <property type="entry name" value="Prot_kinase_dom"/>
</dbReference>
<evidence type="ECO:0000256" key="20">
    <source>
        <dbReference type="PROSITE-ProRule" id="PRU10141"/>
    </source>
</evidence>
<dbReference type="Pfam" id="PF00069">
    <property type="entry name" value="Pkinase"/>
    <property type="match status" value="1"/>
</dbReference>
<dbReference type="AlphaFoldDB" id="A0A5C7J1F6"/>
<keyword evidence="24" id="KW-1185">Reference proteome</keyword>
<dbReference type="PROSITE" id="PS00109">
    <property type="entry name" value="PROTEIN_KINASE_TYR"/>
    <property type="match status" value="1"/>
</dbReference>
<evidence type="ECO:0000256" key="18">
    <source>
        <dbReference type="ARBA" id="ARBA00047899"/>
    </source>
</evidence>
<evidence type="ECO:0000259" key="22">
    <source>
        <dbReference type="PROSITE" id="PS50011"/>
    </source>
</evidence>
<dbReference type="InterPro" id="IPR008266">
    <property type="entry name" value="Tyr_kinase_AS"/>
</dbReference>
<keyword evidence="6" id="KW-0433">Leucine-rich repeat</keyword>
<keyword evidence="10" id="KW-0677">Repeat</keyword>
<proteinExistence type="predicted"/>
<gene>
    <name evidence="23" type="ORF">ES288_1Z028100v1</name>
</gene>
<evidence type="ECO:0000256" key="8">
    <source>
        <dbReference type="ARBA" id="ARBA00022692"/>
    </source>
</evidence>
<evidence type="ECO:0000313" key="24">
    <source>
        <dbReference type="Proteomes" id="UP000323506"/>
    </source>
</evidence>
<evidence type="ECO:0000256" key="16">
    <source>
        <dbReference type="ARBA" id="ARBA00023170"/>
    </source>
</evidence>
<keyword evidence="9 21" id="KW-0732">Signal</keyword>
<organism evidence="23 24">
    <name type="scientific">Gossypium darwinii</name>
    <name type="common">Darwin's cotton</name>
    <name type="synonym">Gossypium barbadense var. darwinii</name>
    <dbReference type="NCBI Taxonomy" id="34276"/>
    <lineage>
        <taxon>Eukaryota</taxon>
        <taxon>Viridiplantae</taxon>
        <taxon>Streptophyta</taxon>
        <taxon>Embryophyta</taxon>
        <taxon>Tracheophyta</taxon>
        <taxon>Spermatophyta</taxon>
        <taxon>Magnoliopsida</taxon>
        <taxon>eudicotyledons</taxon>
        <taxon>Gunneridae</taxon>
        <taxon>Pentapetalae</taxon>
        <taxon>rosids</taxon>
        <taxon>malvids</taxon>
        <taxon>Malvales</taxon>
        <taxon>Malvaceae</taxon>
        <taxon>Malvoideae</taxon>
        <taxon>Gossypium</taxon>
    </lineage>
</organism>
<dbReference type="PANTHER" id="PTHR48053">
    <property type="entry name" value="LEUCINE RICH REPEAT FAMILY PROTEIN, EXPRESSED"/>
    <property type="match status" value="1"/>
</dbReference>
<evidence type="ECO:0000256" key="10">
    <source>
        <dbReference type="ARBA" id="ARBA00022737"/>
    </source>
</evidence>
<evidence type="ECO:0000256" key="4">
    <source>
        <dbReference type="ARBA" id="ARBA00022527"/>
    </source>
</evidence>
<dbReference type="InterPro" id="IPR055414">
    <property type="entry name" value="LRR_R13L4/SHOC2-like"/>
</dbReference>
<evidence type="ECO:0000256" key="9">
    <source>
        <dbReference type="ARBA" id="ARBA00022729"/>
    </source>
</evidence>
<dbReference type="Gene3D" id="3.80.10.10">
    <property type="entry name" value="Ribonuclease Inhibitor"/>
    <property type="match status" value="2"/>
</dbReference>
<dbReference type="PROSITE" id="PS50011">
    <property type="entry name" value="PROTEIN_KINASE_DOM"/>
    <property type="match status" value="1"/>
</dbReference>
<evidence type="ECO:0000256" key="15">
    <source>
        <dbReference type="ARBA" id="ARBA00023136"/>
    </source>
</evidence>
<dbReference type="InterPro" id="IPR003591">
    <property type="entry name" value="Leu-rich_rpt_typical-subtyp"/>
</dbReference>
<dbReference type="GO" id="GO:0099402">
    <property type="term" value="P:plant organ development"/>
    <property type="evidence" value="ECO:0007669"/>
    <property type="project" value="UniProtKB-ARBA"/>
</dbReference>
<evidence type="ECO:0000256" key="2">
    <source>
        <dbReference type="ARBA" id="ARBA00004479"/>
    </source>
</evidence>
<accession>A0A5C7J1F6</accession>
<dbReference type="Pfam" id="PF00560">
    <property type="entry name" value="LRR_1"/>
    <property type="match status" value="2"/>
</dbReference>
<evidence type="ECO:0000256" key="17">
    <source>
        <dbReference type="ARBA" id="ARBA00023180"/>
    </source>
</evidence>
<keyword evidence="17" id="KW-0325">Glycoprotein</keyword>
<evidence type="ECO:0000256" key="21">
    <source>
        <dbReference type="SAM" id="SignalP"/>
    </source>
</evidence>
<dbReference type="InterPro" id="IPR001611">
    <property type="entry name" value="Leu-rich_rpt"/>
</dbReference>
<dbReference type="Gene3D" id="3.30.200.20">
    <property type="entry name" value="Phosphorylase Kinase, domain 1"/>
    <property type="match status" value="1"/>
</dbReference>
<keyword evidence="4" id="KW-0723">Serine/threonine-protein kinase</keyword>
<keyword evidence="13 20" id="KW-0067">ATP-binding</keyword>
<dbReference type="SUPFAM" id="SSF52058">
    <property type="entry name" value="L domain-like"/>
    <property type="match status" value="2"/>
</dbReference>
<keyword evidence="5" id="KW-0597">Phosphoprotein</keyword>
<dbReference type="FunFam" id="3.80.10.10:FF:000095">
    <property type="entry name" value="LRR receptor-like serine/threonine-protein kinase GSO1"/>
    <property type="match status" value="1"/>
</dbReference>